<dbReference type="EMBL" id="CM040454">
    <property type="protein sequence ID" value="MCI4374450.1"/>
    <property type="molecule type" value="Genomic_DNA"/>
</dbReference>
<gene>
    <name evidence="1" type="ORF">PGIGA_G00006350</name>
</gene>
<sequence>MLFCSPCLLRVVISVTVAFLSAQTCLTAAHWNFFFAPFCVNSRDLKLLCVKIPGSGSWISPKF</sequence>
<reference evidence="1 2" key="1">
    <citation type="journal article" date="2022" name="bioRxiv">
        <title>An ancient truncated duplication of the anti-Mullerian hormone receptor type 2 gene is a potential conserved master sex determinant in the Pangasiidae catfish family.</title>
        <authorList>
            <person name="Wen M."/>
            <person name="Pan Q."/>
            <person name="Jouanno E."/>
            <person name="Montfort J."/>
            <person name="Zahm M."/>
            <person name="Cabau C."/>
            <person name="Klopp C."/>
            <person name="Iampietro C."/>
            <person name="Roques C."/>
            <person name="Bouchez O."/>
            <person name="Castinel A."/>
            <person name="Donnadieu C."/>
            <person name="Parrinello H."/>
            <person name="Poncet C."/>
            <person name="Belmonte E."/>
            <person name="Gautier V."/>
            <person name="Avarre J.-C."/>
            <person name="Dugue R."/>
            <person name="Gustiano R."/>
            <person name="Ha T.T.T."/>
            <person name="Campet M."/>
            <person name="Sriphairoj K."/>
            <person name="Ribolli J."/>
            <person name="de Almeida F.L."/>
            <person name="Desvignes T."/>
            <person name="Postlethwait J.H."/>
            <person name="Bucao C.F."/>
            <person name="Robinson-Rechavi M."/>
            <person name="Bobe J."/>
            <person name="Herpin A."/>
            <person name="Guiguen Y."/>
        </authorList>
    </citation>
    <scope>NUCLEOTIDE SEQUENCE [LARGE SCALE GENOMIC DNA]</scope>
    <source>
        <tissue evidence="1">Fin clip</tissue>
    </source>
</reference>
<keyword evidence="2" id="KW-1185">Reference proteome</keyword>
<evidence type="ECO:0000313" key="2">
    <source>
        <dbReference type="Proteomes" id="UP000829447"/>
    </source>
</evidence>
<proteinExistence type="predicted"/>
<evidence type="ECO:0000313" key="1">
    <source>
        <dbReference type="EMBL" id="MCI4374450.1"/>
    </source>
</evidence>
<dbReference type="Proteomes" id="UP000829447">
    <property type="component" value="Linkage Group LG1"/>
</dbReference>
<protein>
    <submittedName>
        <fullName evidence="1">Uncharacterized protein</fullName>
    </submittedName>
</protein>
<organism evidence="1 2">
    <name type="scientific">Pangasianodon gigas</name>
    <name type="common">Mekong giant catfish</name>
    <name type="synonym">Pangasius gigas</name>
    <dbReference type="NCBI Taxonomy" id="30993"/>
    <lineage>
        <taxon>Eukaryota</taxon>
        <taxon>Metazoa</taxon>
        <taxon>Chordata</taxon>
        <taxon>Craniata</taxon>
        <taxon>Vertebrata</taxon>
        <taxon>Euteleostomi</taxon>
        <taxon>Actinopterygii</taxon>
        <taxon>Neopterygii</taxon>
        <taxon>Teleostei</taxon>
        <taxon>Ostariophysi</taxon>
        <taxon>Siluriformes</taxon>
        <taxon>Pangasiidae</taxon>
        <taxon>Pangasianodon</taxon>
    </lineage>
</organism>
<accession>A0ACC5W6I4</accession>
<name>A0ACC5W6I4_PANGG</name>
<comment type="caution">
    <text evidence="1">The sequence shown here is derived from an EMBL/GenBank/DDBJ whole genome shotgun (WGS) entry which is preliminary data.</text>
</comment>